<dbReference type="EMBL" id="HBHI01019512">
    <property type="protein sequence ID" value="CAD9682237.1"/>
    <property type="molecule type" value="Transcribed_RNA"/>
</dbReference>
<keyword evidence="2" id="KW-0812">Transmembrane</keyword>
<evidence type="ECO:0000313" key="3">
    <source>
        <dbReference type="EMBL" id="CAD9682235.1"/>
    </source>
</evidence>
<gene>
    <name evidence="3" type="ORF">EANT1437_LOCUS9996</name>
    <name evidence="4" type="ORF">EANT1437_LOCUS9997</name>
</gene>
<evidence type="ECO:0000256" key="1">
    <source>
        <dbReference type="SAM" id="MobiDB-lite"/>
    </source>
</evidence>
<protein>
    <submittedName>
        <fullName evidence="4">Uncharacterized protein</fullName>
    </submittedName>
</protein>
<organism evidence="4">
    <name type="scientific">Eucampia antarctica</name>
    <dbReference type="NCBI Taxonomy" id="49252"/>
    <lineage>
        <taxon>Eukaryota</taxon>
        <taxon>Sar</taxon>
        <taxon>Stramenopiles</taxon>
        <taxon>Ochrophyta</taxon>
        <taxon>Bacillariophyta</taxon>
        <taxon>Mediophyceae</taxon>
        <taxon>Biddulphiophycidae</taxon>
        <taxon>Hemiaulales</taxon>
        <taxon>Hemiaulaceae</taxon>
        <taxon>Eucampia</taxon>
    </lineage>
</organism>
<evidence type="ECO:0000313" key="4">
    <source>
        <dbReference type="EMBL" id="CAD9682237.1"/>
    </source>
</evidence>
<keyword evidence="2" id="KW-1133">Transmembrane helix</keyword>
<accession>A0A6U0SGB7</accession>
<sequence length="199" mass="23367">MHVTYVCIILFHQQYCDNNDTTITINASSVLSRIWIVWYNDWILWSCGFLMLLCTWSLVSLTCFHAFIVSIAQTTNERVRGIYRYSNHNDPNNINNNNNNNNNNNMQNNNNINMVPKKKKGKKSCIPHQVLLHLTLLFRNDVTITTKAMLPKLKLLCDQQRTPWLQGYTESQLHTKFNSMKHKFKKTNELPELPKPDIR</sequence>
<dbReference type="EMBL" id="HBHI01019511">
    <property type="protein sequence ID" value="CAD9682235.1"/>
    <property type="molecule type" value="Transcribed_RNA"/>
</dbReference>
<feature type="transmembrane region" description="Helical" evidence="2">
    <location>
        <begin position="42"/>
        <end position="68"/>
    </location>
</feature>
<keyword evidence="2" id="KW-0472">Membrane</keyword>
<feature type="region of interest" description="Disordered" evidence="1">
    <location>
        <begin position="90"/>
        <end position="112"/>
    </location>
</feature>
<proteinExistence type="predicted"/>
<name>A0A6U0SGB7_9STRA</name>
<dbReference type="AlphaFoldDB" id="A0A6U0SGB7"/>
<reference evidence="4" key="1">
    <citation type="submission" date="2021-01" db="EMBL/GenBank/DDBJ databases">
        <authorList>
            <person name="Corre E."/>
            <person name="Pelletier E."/>
            <person name="Niang G."/>
            <person name="Scheremetjew M."/>
            <person name="Finn R."/>
            <person name="Kale V."/>
            <person name="Holt S."/>
            <person name="Cochrane G."/>
            <person name="Meng A."/>
            <person name="Brown T."/>
            <person name="Cohen L."/>
        </authorList>
    </citation>
    <scope>NUCLEOTIDE SEQUENCE</scope>
    <source>
        <strain evidence="4">CCMP1452</strain>
    </source>
</reference>
<evidence type="ECO:0000256" key="2">
    <source>
        <dbReference type="SAM" id="Phobius"/>
    </source>
</evidence>